<dbReference type="InterPro" id="IPR008949">
    <property type="entry name" value="Isoprenoid_synthase_dom_sf"/>
</dbReference>
<reference evidence="2 3" key="1">
    <citation type="submission" date="2020-08" db="EMBL/GenBank/DDBJ databases">
        <title>Complete genome sequence of Entomobacter blattae G55GP.</title>
        <authorList>
            <person name="Poehlein A."/>
            <person name="Guzman J."/>
            <person name="Daniel R."/>
            <person name="Vilcinskas A."/>
        </authorList>
    </citation>
    <scope>NUCLEOTIDE SEQUENCE [LARGE SCALE GENOMIC DNA]</scope>
    <source>
        <strain evidence="2 3">G55GP</strain>
    </source>
</reference>
<keyword evidence="2" id="KW-0456">Lyase</keyword>
<dbReference type="SFLD" id="SFLDG01018">
    <property type="entry name" value="Squalene/Phytoene_Synthase_Lik"/>
    <property type="match status" value="1"/>
</dbReference>
<gene>
    <name evidence="2" type="primary">hpnC</name>
    <name evidence="2" type="ORF">JGUZn3_04120</name>
</gene>
<dbReference type="InterPro" id="IPR002060">
    <property type="entry name" value="Squ/phyt_synthse"/>
</dbReference>
<dbReference type="Proteomes" id="UP000516349">
    <property type="component" value="Chromosome"/>
</dbReference>
<dbReference type="SUPFAM" id="SSF48576">
    <property type="entry name" value="Terpenoid synthases"/>
    <property type="match status" value="1"/>
</dbReference>
<evidence type="ECO:0000313" key="3">
    <source>
        <dbReference type="Proteomes" id="UP000516349"/>
    </source>
</evidence>
<accession>A0A7H1NPF2</accession>
<dbReference type="RefSeq" id="WP_203414098.1">
    <property type="nucleotide sequence ID" value="NZ_CP060244.1"/>
</dbReference>
<feature type="compositionally biased region" description="Basic and acidic residues" evidence="1">
    <location>
        <begin position="13"/>
        <end position="23"/>
    </location>
</feature>
<dbReference type="EC" id="4.2.3.156" evidence="2"/>
<name>A0A7H1NPF2_9PROT</name>
<dbReference type="SFLD" id="SFLDG01212">
    <property type="entry name" value="Phytoene_synthase_like"/>
    <property type="match status" value="1"/>
</dbReference>
<dbReference type="Gene3D" id="1.10.600.10">
    <property type="entry name" value="Farnesyl Diphosphate Synthase"/>
    <property type="match status" value="1"/>
</dbReference>
<proteinExistence type="predicted"/>
<evidence type="ECO:0000256" key="1">
    <source>
        <dbReference type="SAM" id="MobiDB-lite"/>
    </source>
</evidence>
<dbReference type="EMBL" id="CP060244">
    <property type="protein sequence ID" value="QNT77662.1"/>
    <property type="molecule type" value="Genomic_DNA"/>
</dbReference>
<dbReference type="GO" id="GO:0016829">
    <property type="term" value="F:lyase activity"/>
    <property type="evidence" value="ECO:0007669"/>
    <property type="project" value="UniProtKB-KW"/>
</dbReference>
<keyword evidence="3" id="KW-1185">Reference proteome</keyword>
<protein>
    <submittedName>
        <fullName evidence="2">Hydroxysqualene synthase</fullName>
        <ecNumber evidence="2">4.2.3.156</ecNumber>
    </submittedName>
</protein>
<dbReference type="NCBIfam" id="TIGR03464">
    <property type="entry name" value="HpnC"/>
    <property type="match status" value="1"/>
</dbReference>
<dbReference type="AlphaFoldDB" id="A0A7H1NPF2"/>
<dbReference type="InterPro" id="IPR017827">
    <property type="entry name" value="HSQ_synthase_HpnC"/>
</dbReference>
<organism evidence="2 3">
    <name type="scientific">Entomobacter blattae</name>
    <dbReference type="NCBI Taxonomy" id="2762277"/>
    <lineage>
        <taxon>Bacteria</taxon>
        <taxon>Pseudomonadati</taxon>
        <taxon>Pseudomonadota</taxon>
        <taxon>Alphaproteobacteria</taxon>
        <taxon>Acetobacterales</taxon>
        <taxon>Acetobacteraceae</taxon>
        <taxon>Entomobacter</taxon>
    </lineage>
</organism>
<dbReference type="SFLD" id="SFLDS00005">
    <property type="entry name" value="Isoprenoid_Synthase_Type_I"/>
    <property type="match status" value="1"/>
</dbReference>
<feature type="region of interest" description="Disordered" evidence="1">
    <location>
        <begin position="1"/>
        <end position="23"/>
    </location>
</feature>
<dbReference type="Pfam" id="PF00494">
    <property type="entry name" value="SQS_PSY"/>
    <property type="match status" value="1"/>
</dbReference>
<dbReference type="PANTHER" id="PTHR31480">
    <property type="entry name" value="BIFUNCTIONAL LYCOPENE CYCLASE/PHYTOENE SYNTHASE"/>
    <property type="match status" value="1"/>
</dbReference>
<dbReference type="InterPro" id="IPR044843">
    <property type="entry name" value="Trans_IPPS_bact-type"/>
</dbReference>
<sequence length="297" mass="33746">MERHRSQNLKDNPWGREDVTSTKTARDENFPVGSWLIDQSRRPFVHAYYQFARVADDISDSSRLSPEEKIARLNALEDVVLGRVSPPLSRTDAASAVALAQQLKGSRVQSSTATDLLIAFRQDSIKLLYANWYELLEYCRYSANPVGRFLLQLHGEKSAVFAYSDALCTALQVLNHLQDCKKDWKNLGRCYIPQDWMAEEGVKIEDVLADYTSVPLRLVFNRMLDEVDAFNRQASLLLGVVRNRRMRLESAVIVSLSKRLASRLRNQDPLAGRVKLTKLDFAMAALKALRWLSSKPS</sequence>
<dbReference type="KEGG" id="ebla:JGUZn3_04120"/>
<dbReference type="GO" id="GO:0004311">
    <property type="term" value="F:geranylgeranyl diphosphate synthase activity"/>
    <property type="evidence" value="ECO:0007669"/>
    <property type="project" value="InterPro"/>
</dbReference>
<evidence type="ECO:0000313" key="2">
    <source>
        <dbReference type="EMBL" id="QNT77662.1"/>
    </source>
</evidence>